<keyword evidence="10" id="KW-0131">Cell cycle</keyword>
<evidence type="ECO:0000256" key="3">
    <source>
        <dbReference type="ARBA" id="ARBA00022490"/>
    </source>
</evidence>
<dbReference type="InterPro" id="IPR013221">
    <property type="entry name" value="Mur_ligase_cen"/>
</dbReference>
<dbReference type="Proteomes" id="UP000824094">
    <property type="component" value="Unassembled WGS sequence"/>
</dbReference>
<keyword evidence="4 10" id="KW-0436">Ligase</keyword>
<feature type="binding site" evidence="10">
    <location>
        <begin position="94"/>
        <end position="100"/>
    </location>
    <ligand>
        <name>ATP</name>
        <dbReference type="ChEBI" id="CHEBI:30616"/>
    </ligand>
</feature>
<evidence type="ECO:0000256" key="8">
    <source>
        <dbReference type="ARBA" id="ARBA00022984"/>
    </source>
</evidence>
<evidence type="ECO:0000256" key="5">
    <source>
        <dbReference type="ARBA" id="ARBA00022741"/>
    </source>
</evidence>
<protein>
    <recommendedName>
        <fullName evidence="10">UDP-N-acetylmuramoylalanine--D-glutamate ligase</fullName>
        <ecNumber evidence="10">6.3.2.9</ecNumber>
    </recommendedName>
    <alternativeName>
        <fullName evidence="10">D-glutamic acid-adding enzyme</fullName>
    </alternativeName>
    <alternativeName>
        <fullName evidence="10">UDP-N-acetylmuramoyl-L-alanyl-D-glutamate synthetase</fullName>
    </alternativeName>
</protein>
<dbReference type="InterPro" id="IPR005762">
    <property type="entry name" value="MurD"/>
</dbReference>
<dbReference type="NCBIfam" id="TIGR01087">
    <property type="entry name" value="murD"/>
    <property type="match status" value="1"/>
</dbReference>
<dbReference type="EMBL" id="DVNF01000091">
    <property type="protein sequence ID" value="HIU60384.1"/>
    <property type="molecule type" value="Genomic_DNA"/>
</dbReference>
<dbReference type="Pfam" id="PF08245">
    <property type="entry name" value="Mur_ligase_M"/>
    <property type="match status" value="1"/>
</dbReference>
<comment type="caution">
    <text evidence="12">The sequence shown here is derived from an EMBL/GenBank/DDBJ whole genome shotgun (WGS) entry which is preliminary data.</text>
</comment>
<keyword evidence="7 10" id="KW-0133">Cell shape</keyword>
<dbReference type="Gene3D" id="3.90.190.20">
    <property type="entry name" value="Mur ligase, C-terminal domain"/>
    <property type="match status" value="1"/>
</dbReference>
<evidence type="ECO:0000256" key="1">
    <source>
        <dbReference type="ARBA" id="ARBA00004496"/>
    </source>
</evidence>
<dbReference type="EC" id="6.3.2.9" evidence="10"/>
<dbReference type="SUPFAM" id="SSF53623">
    <property type="entry name" value="MurD-like peptide ligases, catalytic domain"/>
    <property type="match status" value="1"/>
</dbReference>
<dbReference type="InterPro" id="IPR036615">
    <property type="entry name" value="Mur_ligase_C_dom_sf"/>
</dbReference>
<gene>
    <name evidence="10 12" type="primary">murD</name>
    <name evidence="12" type="ORF">IAB05_03210</name>
</gene>
<evidence type="ECO:0000256" key="4">
    <source>
        <dbReference type="ARBA" id="ARBA00022598"/>
    </source>
</evidence>
<dbReference type="GO" id="GO:0008764">
    <property type="term" value="F:UDP-N-acetylmuramoylalanine-D-glutamate ligase activity"/>
    <property type="evidence" value="ECO:0007669"/>
    <property type="project" value="UniProtKB-UniRule"/>
</dbReference>
<keyword evidence="6 10" id="KW-0067">ATP-binding</keyword>
<name>A0A9D1MHH4_9FIRM</name>
<dbReference type="GO" id="GO:0071555">
    <property type="term" value="P:cell wall organization"/>
    <property type="evidence" value="ECO:0007669"/>
    <property type="project" value="UniProtKB-KW"/>
</dbReference>
<dbReference type="GO" id="GO:0008360">
    <property type="term" value="P:regulation of cell shape"/>
    <property type="evidence" value="ECO:0007669"/>
    <property type="project" value="UniProtKB-KW"/>
</dbReference>
<evidence type="ECO:0000256" key="6">
    <source>
        <dbReference type="ARBA" id="ARBA00022840"/>
    </source>
</evidence>
<comment type="similarity">
    <text evidence="10">Belongs to the MurCDEF family.</text>
</comment>
<evidence type="ECO:0000313" key="12">
    <source>
        <dbReference type="EMBL" id="HIU60384.1"/>
    </source>
</evidence>
<dbReference type="GO" id="GO:0005524">
    <property type="term" value="F:ATP binding"/>
    <property type="evidence" value="ECO:0007669"/>
    <property type="project" value="UniProtKB-UniRule"/>
</dbReference>
<sequence>MEKAIVIGMRLSGTAAKALLSKQGYEVVGVDDNPEVAPATPDCPIEEFALGVVSPAIANDHPLIVAAQKAGVKLISELELGIRNLKGIKVVVTGTNGKTTVCDMIDKALKLSGITCRTMGNIGYPVSQVALDGTEYAVNIIEASSFQLEHTYTLRPDYAVLTNIAPDHMDRYPDFAGYFSAKKRVFRLQTASDVAVLNYDQPAIRELGKHLASEVVWVSAAEAVGDCYIKNNAFYLRGEQLISVKESKLRGEFNRFNMMTAITVAARLGATKEALKKFVREYRPLPHRIEYVGVFRGKRCFNDSKGTNVSATLAALDAMEGSTALIMGGSDKKEDYCEFFLDVPEKLKFVAVTGANAEKIYGSALKVGFNDIVIVKDLQAAIIRAAESAADIVLFSPASASFDRYTGYKERGERFKNLVSALK</sequence>
<keyword evidence="10" id="KW-0132">Cell division</keyword>
<keyword evidence="5 10" id="KW-0547">Nucleotide-binding</keyword>
<dbReference type="GO" id="GO:0009252">
    <property type="term" value="P:peptidoglycan biosynthetic process"/>
    <property type="evidence" value="ECO:0007669"/>
    <property type="project" value="UniProtKB-UniRule"/>
</dbReference>
<organism evidence="12 13">
    <name type="scientific">Candidatus Stercoripulliclostridium merdigallinarum</name>
    <dbReference type="NCBI Taxonomy" id="2840951"/>
    <lineage>
        <taxon>Bacteria</taxon>
        <taxon>Bacillati</taxon>
        <taxon>Bacillota</taxon>
        <taxon>Clostridia</taxon>
        <taxon>Eubacteriales</taxon>
        <taxon>Candidatus Stercoripulliclostridium</taxon>
    </lineage>
</organism>
<evidence type="ECO:0000259" key="11">
    <source>
        <dbReference type="Pfam" id="PF08245"/>
    </source>
</evidence>
<dbReference type="SUPFAM" id="SSF53244">
    <property type="entry name" value="MurD-like peptide ligases, peptide-binding domain"/>
    <property type="match status" value="1"/>
</dbReference>
<reference evidence="12" key="2">
    <citation type="journal article" date="2021" name="PeerJ">
        <title>Extensive microbial diversity within the chicken gut microbiome revealed by metagenomics and culture.</title>
        <authorList>
            <person name="Gilroy R."/>
            <person name="Ravi A."/>
            <person name="Getino M."/>
            <person name="Pursley I."/>
            <person name="Horton D.L."/>
            <person name="Alikhan N.F."/>
            <person name="Baker D."/>
            <person name="Gharbi K."/>
            <person name="Hall N."/>
            <person name="Watson M."/>
            <person name="Adriaenssens E.M."/>
            <person name="Foster-Nyarko E."/>
            <person name="Jarju S."/>
            <person name="Secka A."/>
            <person name="Antonio M."/>
            <person name="Oren A."/>
            <person name="Chaudhuri R.R."/>
            <person name="La Ragione R."/>
            <person name="Hildebrand F."/>
            <person name="Pallen M.J."/>
        </authorList>
    </citation>
    <scope>NUCLEOTIDE SEQUENCE</scope>
    <source>
        <strain evidence="12">18911</strain>
    </source>
</reference>
<dbReference type="InterPro" id="IPR036565">
    <property type="entry name" value="Mur-like_cat_sf"/>
</dbReference>
<evidence type="ECO:0000256" key="10">
    <source>
        <dbReference type="HAMAP-Rule" id="MF_00639"/>
    </source>
</evidence>
<evidence type="ECO:0000256" key="2">
    <source>
        <dbReference type="ARBA" id="ARBA00004752"/>
    </source>
</evidence>
<comment type="function">
    <text evidence="10">Cell wall formation. Catalyzes the addition of glutamate to the nucleotide precursor UDP-N-acetylmuramoyl-L-alanine (UMA).</text>
</comment>
<evidence type="ECO:0000313" key="13">
    <source>
        <dbReference type="Proteomes" id="UP000824094"/>
    </source>
</evidence>
<comment type="pathway">
    <text evidence="2 10">Cell wall biogenesis; peptidoglycan biosynthesis.</text>
</comment>
<keyword evidence="3 10" id="KW-0963">Cytoplasm</keyword>
<keyword evidence="9 10" id="KW-0961">Cell wall biogenesis/degradation</keyword>
<feature type="domain" description="Mur ligase central" evidence="11">
    <location>
        <begin position="92"/>
        <end position="265"/>
    </location>
</feature>
<accession>A0A9D1MHH4</accession>
<dbReference type="GO" id="GO:0051301">
    <property type="term" value="P:cell division"/>
    <property type="evidence" value="ECO:0007669"/>
    <property type="project" value="UniProtKB-KW"/>
</dbReference>
<dbReference type="Gene3D" id="3.40.1190.10">
    <property type="entry name" value="Mur-like, catalytic domain"/>
    <property type="match status" value="1"/>
</dbReference>
<evidence type="ECO:0000256" key="7">
    <source>
        <dbReference type="ARBA" id="ARBA00022960"/>
    </source>
</evidence>
<proteinExistence type="inferred from homology"/>
<dbReference type="AlphaFoldDB" id="A0A9D1MHH4"/>
<dbReference type="PANTHER" id="PTHR43692">
    <property type="entry name" value="UDP-N-ACETYLMURAMOYLALANINE--D-GLUTAMATE LIGASE"/>
    <property type="match status" value="1"/>
</dbReference>
<dbReference type="SUPFAM" id="SSF51984">
    <property type="entry name" value="MurCD N-terminal domain"/>
    <property type="match status" value="1"/>
</dbReference>
<dbReference type="PANTHER" id="PTHR43692:SF1">
    <property type="entry name" value="UDP-N-ACETYLMURAMOYLALANINE--D-GLUTAMATE LIGASE"/>
    <property type="match status" value="1"/>
</dbReference>
<dbReference type="GO" id="GO:0005737">
    <property type="term" value="C:cytoplasm"/>
    <property type="evidence" value="ECO:0007669"/>
    <property type="project" value="UniProtKB-SubCell"/>
</dbReference>
<evidence type="ECO:0000256" key="9">
    <source>
        <dbReference type="ARBA" id="ARBA00023316"/>
    </source>
</evidence>
<keyword evidence="8 10" id="KW-0573">Peptidoglycan synthesis</keyword>
<comment type="subcellular location">
    <subcellularLocation>
        <location evidence="1 10">Cytoplasm</location>
    </subcellularLocation>
</comment>
<dbReference type="HAMAP" id="MF_00639">
    <property type="entry name" value="MurD"/>
    <property type="match status" value="1"/>
</dbReference>
<comment type="catalytic activity">
    <reaction evidence="10">
        <text>UDP-N-acetyl-alpha-D-muramoyl-L-alanine + D-glutamate + ATP = UDP-N-acetyl-alpha-D-muramoyl-L-alanyl-D-glutamate + ADP + phosphate + H(+)</text>
        <dbReference type="Rhea" id="RHEA:16429"/>
        <dbReference type="ChEBI" id="CHEBI:15378"/>
        <dbReference type="ChEBI" id="CHEBI:29986"/>
        <dbReference type="ChEBI" id="CHEBI:30616"/>
        <dbReference type="ChEBI" id="CHEBI:43474"/>
        <dbReference type="ChEBI" id="CHEBI:83898"/>
        <dbReference type="ChEBI" id="CHEBI:83900"/>
        <dbReference type="ChEBI" id="CHEBI:456216"/>
        <dbReference type="EC" id="6.3.2.9"/>
    </reaction>
</comment>
<reference evidence="12" key="1">
    <citation type="submission" date="2020-10" db="EMBL/GenBank/DDBJ databases">
        <authorList>
            <person name="Gilroy R."/>
        </authorList>
    </citation>
    <scope>NUCLEOTIDE SEQUENCE</scope>
    <source>
        <strain evidence="12">18911</strain>
    </source>
</reference>